<evidence type="ECO:0000256" key="1">
    <source>
        <dbReference type="SAM" id="MobiDB-lite"/>
    </source>
</evidence>
<dbReference type="Proteomes" id="UP000242519">
    <property type="component" value="Unassembled WGS sequence"/>
</dbReference>
<feature type="region of interest" description="Disordered" evidence="1">
    <location>
        <begin position="26"/>
        <end position="48"/>
    </location>
</feature>
<comment type="caution">
    <text evidence="2">The sequence shown here is derived from an EMBL/GenBank/DDBJ whole genome shotgun (WGS) entry which is preliminary data.</text>
</comment>
<organism evidence="2 3">
    <name type="scientific">Diplocarpon coronariae</name>
    <dbReference type="NCBI Taxonomy" id="2795749"/>
    <lineage>
        <taxon>Eukaryota</taxon>
        <taxon>Fungi</taxon>
        <taxon>Dikarya</taxon>
        <taxon>Ascomycota</taxon>
        <taxon>Pezizomycotina</taxon>
        <taxon>Leotiomycetes</taxon>
        <taxon>Helotiales</taxon>
        <taxon>Drepanopezizaceae</taxon>
        <taxon>Diplocarpon</taxon>
    </lineage>
</organism>
<accession>A0A218Z149</accession>
<gene>
    <name evidence="2" type="ORF">B2J93_2760</name>
</gene>
<evidence type="ECO:0000313" key="2">
    <source>
        <dbReference type="EMBL" id="OWP01350.1"/>
    </source>
</evidence>
<evidence type="ECO:0000313" key="3">
    <source>
        <dbReference type="Proteomes" id="UP000242519"/>
    </source>
</evidence>
<name>A0A218Z149_9HELO</name>
<keyword evidence="3" id="KW-1185">Reference proteome</keyword>
<dbReference type="AlphaFoldDB" id="A0A218Z149"/>
<proteinExistence type="predicted"/>
<dbReference type="InParanoid" id="A0A218Z149"/>
<reference evidence="2 3" key="1">
    <citation type="submission" date="2017-04" db="EMBL/GenBank/DDBJ databases">
        <title>Draft genome sequence of Marssonina coronaria NL1: causal agent of apple blotch.</title>
        <authorList>
            <person name="Cheng Q."/>
        </authorList>
    </citation>
    <scope>NUCLEOTIDE SEQUENCE [LARGE SCALE GENOMIC DNA]</scope>
    <source>
        <strain evidence="2 3">NL1</strain>
    </source>
</reference>
<protein>
    <submittedName>
        <fullName evidence="2">Uncharacterized protein</fullName>
    </submittedName>
</protein>
<sequence>MGLQPVDEFLSIAPCCSVSTASLPRRLKAKAPNPARRTSLDADSRDISTSARRSAMLAELGDPIPANTVGVTNVLIMGGKSTERSLVVGIQFSVMTEEPRSAVLKST</sequence>
<dbReference type="EMBL" id="MZNU01000279">
    <property type="protein sequence ID" value="OWP01350.1"/>
    <property type="molecule type" value="Genomic_DNA"/>
</dbReference>